<keyword evidence="3" id="KW-1185">Reference proteome</keyword>
<gene>
    <name evidence="2" type="ORF">ABIE19_002545</name>
</gene>
<evidence type="ECO:0000313" key="2">
    <source>
        <dbReference type="EMBL" id="MET4684608.1"/>
    </source>
</evidence>
<dbReference type="SUPFAM" id="SSF53807">
    <property type="entry name" value="Helical backbone' metal receptor"/>
    <property type="match status" value="1"/>
</dbReference>
<dbReference type="Gene3D" id="3.40.50.1980">
    <property type="entry name" value="Nitrogenase molybdenum iron protein domain"/>
    <property type="match status" value="2"/>
</dbReference>
<dbReference type="RefSeq" id="WP_354089558.1">
    <property type="nucleotide sequence ID" value="NZ_JBEPTF010000003.1"/>
</dbReference>
<dbReference type="EMBL" id="JBEPTF010000003">
    <property type="protein sequence ID" value="MET4684608.1"/>
    <property type="molecule type" value="Genomic_DNA"/>
</dbReference>
<name>A0ABV2RDD5_9CAUL</name>
<evidence type="ECO:0000256" key="1">
    <source>
        <dbReference type="SAM" id="SignalP"/>
    </source>
</evidence>
<accession>A0ABV2RDD5</accession>
<evidence type="ECO:0000313" key="3">
    <source>
        <dbReference type="Proteomes" id="UP001549313"/>
    </source>
</evidence>
<proteinExistence type="predicted"/>
<keyword evidence="1" id="KW-0732">Signal</keyword>
<organism evidence="2 3">
    <name type="scientific">Brevundimonas faecalis</name>
    <dbReference type="NCBI Taxonomy" id="947378"/>
    <lineage>
        <taxon>Bacteria</taxon>
        <taxon>Pseudomonadati</taxon>
        <taxon>Pseudomonadota</taxon>
        <taxon>Alphaproteobacteria</taxon>
        <taxon>Caulobacterales</taxon>
        <taxon>Caulobacteraceae</taxon>
        <taxon>Brevundimonas</taxon>
    </lineage>
</organism>
<feature type="signal peptide" evidence="1">
    <location>
        <begin position="1"/>
        <end position="21"/>
    </location>
</feature>
<protein>
    <submittedName>
        <fullName evidence="2">Iron complex transport system substrate-binding protein</fullName>
    </submittedName>
</protein>
<dbReference type="Proteomes" id="UP001549313">
    <property type="component" value="Unassembled WGS sequence"/>
</dbReference>
<dbReference type="CDD" id="cd00636">
    <property type="entry name" value="TroA-like"/>
    <property type="match status" value="1"/>
</dbReference>
<feature type="chain" id="PRO_5047143801" evidence="1">
    <location>
        <begin position="22"/>
        <end position="269"/>
    </location>
</feature>
<comment type="caution">
    <text evidence="2">The sequence shown here is derived from an EMBL/GenBank/DDBJ whole genome shotgun (WGS) entry which is preliminary data.</text>
</comment>
<sequence>MKAWAGAAAVLLSATPGLAEAGPLRVMSLDQCADQYVLALAPEAELALSPRADDPDAWLREAARGRARVRPTLEAASGFRPDVVVRYWGGEPRLLAALERRGTRVLTIEDATDMAGVRANLRKVSTGLGQVKRGDALIRHMDRRLAQAAGGGRGREAVYVTPGGYTSGSGTLIDAMLKAAGFRNGTRAPGFQPLGVEQIALQAPALFVRGFFNLWRSDWRGPGRHPVVSRAARGRTVTDLPPAALGCPAWFAADASAQLADAARKETGR</sequence>
<reference evidence="2 3" key="1">
    <citation type="submission" date="2024-06" db="EMBL/GenBank/DDBJ databases">
        <title>Sorghum-associated microbial communities from plants grown in Nebraska, USA.</title>
        <authorList>
            <person name="Schachtman D."/>
        </authorList>
    </citation>
    <scope>NUCLEOTIDE SEQUENCE [LARGE SCALE GENOMIC DNA]</scope>
    <source>
        <strain evidence="2 3">2814</strain>
    </source>
</reference>